<dbReference type="HOGENOM" id="CLU_046809_0_0_2"/>
<keyword evidence="1" id="KW-0812">Transmembrane</keyword>
<dbReference type="AlphaFoldDB" id="A0A0E3QK07"/>
<feature type="transmembrane region" description="Helical" evidence="1">
    <location>
        <begin position="7"/>
        <end position="28"/>
    </location>
</feature>
<dbReference type="GeneID" id="24823441"/>
<dbReference type="Proteomes" id="UP000033038">
    <property type="component" value="Chromosome"/>
</dbReference>
<name>A0A0E3QK07_METBA</name>
<keyword evidence="1" id="KW-1133">Transmembrane helix</keyword>
<evidence type="ECO:0008006" key="4">
    <source>
        <dbReference type="Google" id="ProtNLM"/>
    </source>
</evidence>
<gene>
    <name evidence="2" type="ORF">MSBRW_1936</name>
</gene>
<dbReference type="KEGG" id="mbw:MSBRW_1936"/>
<protein>
    <recommendedName>
        <fullName evidence="4">DUF11 domain-containing protein</fullName>
    </recommendedName>
</protein>
<evidence type="ECO:0000313" key="3">
    <source>
        <dbReference type="Proteomes" id="UP000033038"/>
    </source>
</evidence>
<sequence>MNRKSNFYITAVFLIIIYTLIYIMPAAANEDDWNSLTVTLGNENSIVSIVSVDEYTIEALNFDGYGMVWLRVSKNGLALGDTVLENNSSSWCYMDNDNIRLKAFNVTNKESLPMFSNLCSPEAEVVFEAKRPKEESSAEDNVHLELDLEADKDEYLLGDEVIVDTEIRNIGKIKADKVKFDFDSDGLLVHEGGPENISIDKGSKKSFELRFRFPEKIKENYNITANVSWEDNSGKHFLSKVVEISVSEPLEIYKNTGSEVFIGTPAYVTVSVKNVQDRPANISLIDLLPATFTIINNSKLAASVLGLDSSPYLSQDFVLAPEEMKTFSYSIKSEKTGAHRVPQTHAYANLCGQLYNEYSDSENIITVYDNISYKEYNQETQVEKIPPVETKLHVELVPA</sequence>
<accession>A0A0E3QK07</accession>
<proteinExistence type="predicted"/>
<evidence type="ECO:0000313" key="2">
    <source>
        <dbReference type="EMBL" id="AKB51189.1"/>
    </source>
</evidence>
<dbReference type="PATRIC" id="fig|1434109.4.peg.2477"/>
<organism evidence="2 3">
    <name type="scientific">Methanosarcina barkeri str. Wiesmoor</name>
    <dbReference type="NCBI Taxonomy" id="1434109"/>
    <lineage>
        <taxon>Archaea</taxon>
        <taxon>Methanobacteriati</taxon>
        <taxon>Methanobacteriota</taxon>
        <taxon>Stenosarchaea group</taxon>
        <taxon>Methanomicrobia</taxon>
        <taxon>Methanosarcinales</taxon>
        <taxon>Methanosarcinaceae</taxon>
        <taxon>Methanosarcina</taxon>
    </lineage>
</organism>
<dbReference type="EMBL" id="CP009526">
    <property type="protein sequence ID" value="AKB51189.1"/>
    <property type="molecule type" value="Genomic_DNA"/>
</dbReference>
<keyword evidence="1" id="KW-0472">Membrane</keyword>
<reference evidence="2 3" key="1">
    <citation type="submission" date="2014-07" db="EMBL/GenBank/DDBJ databases">
        <title>Methanogenic archaea and the global carbon cycle.</title>
        <authorList>
            <person name="Henriksen J.R."/>
            <person name="Luke J."/>
            <person name="Reinhart S."/>
            <person name="Benedict M.N."/>
            <person name="Youngblut N.D."/>
            <person name="Metcalf M.E."/>
            <person name="Whitaker R.J."/>
            <person name="Metcalf W.W."/>
        </authorList>
    </citation>
    <scope>NUCLEOTIDE SEQUENCE [LARGE SCALE GENOMIC DNA]</scope>
    <source>
        <strain evidence="2 3">Wiesmoor</strain>
    </source>
</reference>
<evidence type="ECO:0000256" key="1">
    <source>
        <dbReference type="SAM" id="Phobius"/>
    </source>
</evidence>
<dbReference type="RefSeq" id="WP_011307734.1">
    <property type="nucleotide sequence ID" value="NZ_CP009526.1"/>
</dbReference>